<sequence>MIEALNPSQREEILTAVKNASEKKPINTSFKADEKGYEPFSRRCTKSRNHFVSNPFTEASKKGHVASRLLESGEGNGVAGVAGTTNVAVLLTGLQLSVFSRPIGCMQQITDTRRRHLRSIRDRNRYQRRFQTPHSSTPAEVSTSHTQTYTVVWKLVDTTSLVDQGTMSNSLHNFNLPISLAVLKDFGGLECQILLWNDTLPDGFSVKKDDLESYQPYAMGRMKYIWGEDAEEYHLERWIDEDGKCCMESPFKFPAFQAGPRICAGKEFAFSQMKVFTSVLLHFFAFELWDNKKLVNYKTMITLHIDGPLNLRASPRV</sequence>
<protein>
    <recommendedName>
        <fullName evidence="7">Cytochrome P450</fullName>
    </recommendedName>
</protein>
<dbReference type="SUPFAM" id="SSF48264">
    <property type="entry name" value="Cytochrome P450"/>
    <property type="match status" value="1"/>
</dbReference>
<keyword evidence="2" id="KW-0479">Metal-binding</keyword>
<reference evidence="5 6" key="1">
    <citation type="submission" date="2020-10" db="EMBL/GenBank/DDBJ databases">
        <title>The Coptis chinensis genome and diversification of protoberbering-type alkaloids.</title>
        <authorList>
            <person name="Wang B."/>
            <person name="Shu S."/>
            <person name="Song C."/>
            <person name="Liu Y."/>
        </authorList>
    </citation>
    <scope>NUCLEOTIDE SEQUENCE [LARGE SCALE GENOMIC DNA]</scope>
    <source>
        <strain evidence="5">HL-2020</strain>
        <tissue evidence="5">Leaf</tissue>
    </source>
</reference>
<gene>
    <name evidence="5" type="ORF">IFM89_000073</name>
</gene>
<keyword evidence="6" id="KW-1185">Reference proteome</keyword>
<dbReference type="AlphaFoldDB" id="A0A835M8X5"/>
<dbReference type="EMBL" id="JADFTS010000002">
    <property type="protein sequence ID" value="KAF9618114.1"/>
    <property type="molecule type" value="Genomic_DNA"/>
</dbReference>
<evidence type="ECO:0000313" key="6">
    <source>
        <dbReference type="Proteomes" id="UP000631114"/>
    </source>
</evidence>
<dbReference type="Pfam" id="PF00067">
    <property type="entry name" value="p450"/>
    <property type="match status" value="1"/>
</dbReference>
<dbReference type="InterPro" id="IPR036396">
    <property type="entry name" value="Cyt_P450_sf"/>
</dbReference>
<dbReference type="PANTHER" id="PTHR24296">
    <property type="entry name" value="CYTOCHROME P450"/>
    <property type="match status" value="1"/>
</dbReference>
<evidence type="ECO:0000256" key="2">
    <source>
        <dbReference type="ARBA" id="ARBA00022723"/>
    </source>
</evidence>
<organism evidence="5 6">
    <name type="scientific">Coptis chinensis</name>
    <dbReference type="NCBI Taxonomy" id="261450"/>
    <lineage>
        <taxon>Eukaryota</taxon>
        <taxon>Viridiplantae</taxon>
        <taxon>Streptophyta</taxon>
        <taxon>Embryophyta</taxon>
        <taxon>Tracheophyta</taxon>
        <taxon>Spermatophyta</taxon>
        <taxon>Magnoliopsida</taxon>
        <taxon>Ranunculales</taxon>
        <taxon>Ranunculaceae</taxon>
        <taxon>Coptidoideae</taxon>
        <taxon>Coptis</taxon>
    </lineage>
</organism>
<keyword evidence="3" id="KW-0560">Oxidoreductase</keyword>
<dbReference type="GO" id="GO:0004497">
    <property type="term" value="F:monooxygenase activity"/>
    <property type="evidence" value="ECO:0007669"/>
    <property type="project" value="InterPro"/>
</dbReference>
<keyword evidence="4" id="KW-0408">Iron</keyword>
<dbReference type="OrthoDB" id="1470350at2759"/>
<evidence type="ECO:0000313" key="5">
    <source>
        <dbReference type="EMBL" id="KAF9618114.1"/>
    </source>
</evidence>
<dbReference type="GO" id="GO:0044550">
    <property type="term" value="P:secondary metabolite biosynthetic process"/>
    <property type="evidence" value="ECO:0007669"/>
    <property type="project" value="UniProtKB-ARBA"/>
</dbReference>
<evidence type="ECO:0000256" key="1">
    <source>
        <dbReference type="ARBA" id="ARBA00010617"/>
    </source>
</evidence>
<comment type="caution">
    <text evidence="5">The sequence shown here is derived from an EMBL/GenBank/DDBJ whole genome shotgun (WGS) entry which is preliminary data.</text>
</comment>
<dbReference type="Gene3D" id="1.10.630.10">
    <property type="entry name" value="Cytochrome P450"/>
    <property type="match status" value="1"/>
</dbReference>
<evidence type="ECO:0000256" key="3">
    <source>
        <dbReference type="ARBA" id="ARBA00023002"/>
    </source>
</evidence>
<accession>A0A835M8X5</accession>
<evidence type="ECO:0000256" key="4">
    <source>
        <dbReference type="ARBA" id="ARBA00023004"/>
    </source>
</evidence>
<dbReference type="GO" id="GO:0005506">
    <property type="term" value="F:iron ion binding"/>
    <property type="evidence" value="ECO:0007669"/>
    <property type="project" value="InterPro"/>
</dbReference>
<evidence type="ECO:0008006" key="7">
    <source>
        <dbReference type="Google" id="ProtNLM"/>
    </source>
</evidence>
<name>A0A835M8X5_9MAGN</name>
<dbReference type="GO" id="GO:0020037">
    <property type="term" value="F:heme binding"/>
    <property type="evidence" value="ECO:0007669"/>
    <property type="project" value="InterPro"/>
</dbReference>
<dbReference type="GO" id="GO:0016705">
    <property type="term" value="F:oxidoreductase activity, acting on paired donors, with incorporation or reduction of molecular oxygen"/>
    <property type="evidence" value="ECO:0007669"/>
    <property type="project" value="InterPro"/>
</dbReference>
<dbReference type="Proteomes" id="UP000631114">
    <property type="component" value="Unassembled WGS sequence"/>
</dbReference>
<comment type="similarity">
    <text evidence="1">Belongs to the cytochrome P450 family.</text>
</comment>
<proteinExistence type="inferred from homology"/>
<dbReference type="InterPro" id="IPR001128">
    <property type="entry name" value="Cyt_P450"/>
</dbReference>